<feature type="domain" description="EamA" evidence="2">
    <location>
        <begin position="166"/>
        <end position="301"/>
    </location>
</feature>
<dbReference type="Proteomes" id="UP001596296">
    <property type="component" value="Unassembled WGS sequence"/>
</dbReference>
<feature type="transmembrane region" description="Helical" evidence="1">
    <location>
        <begin position="165"/>
        <end position="184"/>
    </location>
</feature>
<feature type="transmembrane region" description="Helical" evidence="1">
    <location>
        <begin position="196"/>
        <end position="216"/>
    </location>
</feature>
<evidence type="ECO:0000313" key="4">
    <source>
        <dbReference type="Proteomes" id="UP001596296"/>
    </source>
</evidence>
<gene>
    <name evidence="3" type="ORF">ACFQE9_09850</name>
</gene>
<comment type="caution">
    <text evidence="3">The sequence shown here is derived from an EMBL/GenBank/DDBJ whole genome shotgun (WGS) entry which is preliminary data.</text>
</comment>
<sequence>MFELDHRGALGDDTTTQALSVLPLVVLVGATSAVLVKLSSAPSAVKVSYRLGFATLGFAAFSAIAYRDAFREFSGRDLLVASASGIVLGGHYLVWFESLLWTTVAASTTLVQTQTIFVAALAYLLLDENVTRRTVAGLVFAVAGAAFMSLGGLAVGSLLNGANPVLGNLLAIAAGLLFAGYILISRWIRQRVAAIPYVTVVHLLATVVAFLFAAGTGESVALWAYPRYEWLLFFAMGFGPSFVAQSLSNWAIRYVPSNVVSVSYLGTPVVSSIYALVFLAEVPGVGTLVGGALTLFGIYVAIRTP</sequence>
<organism evidence="3 4">
    <name type="scientific">Halopenitus salinus</name>
    <dbReference type="NCBI Taxonomy" id="1198295"/>
    <lineage>
        <taxon>Archaea</taxon>
        <taxon>Methanobacteriati</taxon>
        <taxon>Methanobacteriota</taxon>
        <taxon>Stenosarchaea group</taxon>
        <taxon>Halobacteria</taxon>
        <taxon>Halobacteriales</taxon>
        <taxon>Haloferacaceae</taxon>
        <taxon>Halopenitus</taxon>
    </lineage>
</organism>
<feature type="transmembrane region" description="Helical" evidence="1">
    <location>
        <begin position="228"/>
        <end position="247"/>
    </location>
</feature>
<keyword evidence="1" id="KW-1133">Transmembrane helix</keyword>
<evidence type="ECO:0000256" key="1">
    <source>
        <dbReference type="SAM" id="Phobius"/>
    </source>
</evidence>
<keyword evidence="1" id="KW-0812">Transmembrane</keyword>
<dbReference type="PANTHER" id="PTHR22911:SF76">
    <property type="entry name" value="EAMA DOMAIN-CONTAINING PROTEIN"/>
    <property type="match status" value="1"/>
</dbReference>
<feature type="transmembrane region" description="Helical" evidence="1">
    <location>
        <begin position="138"/>
        <end position="159"/>
    </location>
</feature>
<evidence type="ECO:0000259" key="2">
    <source>
        <dbReference type="Pfam" id="PF00892"/>
    </source>
</evidence>
<dbReference type="InterPro" id="IPR000620">
    <property type="entry name" value="EamA_dom"/>
</dbReference>
<reference evidence="3 4" key="1">
    <citation type="journal article" date="2019" name="Int. J. Syst. Evol. Microbiol.">
        <title>The Global Catalogue of Microorganisms (GCM) 10K type strain sequencing project: providing services to taxonomists for standard genome sequencing and annotation.</title>
        <authorList>
            <consortium name="The Broad Institute Genomics Platform"/>
            <consortium name="The Broad Institute Genome Sequencing Center for Infectious Disease"/>
            <person name="Wu L."/>
            <person name="Ma J."/>
        </authorList>
    </citation>
    <scope>NUCLEOTIDE SEQUENCE [LARGE SCALE GENOMIC DNA]</scope>
    <source>
        <strain evidence="3 4">SKJ47</strain>
    </source>
</reference>
<dbReference type="RefSeq" id="WP_379743941.1">
    <property type="nucleotide sequence ID" value="NZ_JBHSVN010000001.1"/>
</dbReference>
<accession>A0ABD5UTU0</accession>
<feature type="transmembrane region" description="Helical" evidence="1">
    <location>
        <begin position="47"/>
        <end position="66"/>
    </location>
</feature>
<keyword evidence="4" id="KW-1185">Reference proteome</keyword>
<dbReference type="PANTHER" id="PTHR22911">
    <property type="entry name" value="ACYL-MALONYL CONDENSING ENZYME-RELATED"/>
    <property type="match status" value="1"/>
</dbReference>
<proteinExistence type="predicted"/>
<dbReference type="AlphaFoldDB" id="A0ABD5UTU0"/>
<dbReference type="InterPro" id="IPR037185">
    <property type="entry name" value="EmrE-like"/>
</dbReference>
<feature type="transmembrane region" description="Helical" evidence="1">
    <location>
        <begin position="285"/>
        <end position="302"/>
    </location>
</feature>
<keyword evidence="1" id="KW-0472">Membrane</keyword>
<evidence type="ECO:0000313" key="3">
    <source>
        <dbReference type="EMBL" id="MFC6892904.1"/>
    </source>
</evidence>
<feature type="transmembrane region" description="Helical" evidence="1">
    <location>
        <begin position="21"/>
        <end position="41"/>
    </location>
</feature>
<dbReference type="SUPFAM" id="SSF103481">
    <property type="entry name" value="Multidrug resistance efflux transporter EmrE"/>
    <property type="match status" value="2"/>
</dbReference>
<dbReference type="EMBL" id="JBHSXL010000009">
    <property type="protein sequence ID" value="MFC6892904.1"/>
    <property type="molecule type" value="Genomic_DNA"/>
</dbReference>
<dbReference type="Pfam" id="PF00892">
    <property type="entry name" value="EamA"/>
    <property type="match status" value="2"/>
</dbReference>
<feature type="transmembrane region" description="Helical" evidence="1">
    <location>
        <begin position="78"/>
        <end position="95"/>
    </location>
</feature>
<protein>
    <submittedName>
        <fullName evidence="3">DMT family transporter</fullName>
    </submittedName>
</protein>
<feature type="transmembrane region" description="Helical" evidence="1">
    <location>
        <begin position="259"/>
        <end position="279"/>
    </location>
</feature>
<feature type="transmembrane region" description="Helical" evidence="1">
    <location>
        <begin position="101"/>
        <end position="126"/>
    </location>
</feature>
<feature type="domain" description="EamA" evidence="2">
    <location>
        <begin position="25"/>
        <end position="149"/>
    </location>
</feature>
<name>A0ABD5UTU0_9EURY</name>